<evidence type="ECO:0000256" key="7">
    <source>
        <dbReference type="ARBA" id="ARBA00023224"/>
    </source>
</evidence>
<keyword evidence="5 8" id="KW-0472">Membrane</keyword>
<dbReference type="AlphaFoldDB" id="A0A9D4IY35"/>
<dbReference type="PROSITE" id="PS00237">
    <property type="entry name" value="G_PROTEIN_RECEP_F1_1"/>
    <property type="match status" value="1"/>
</dbReference>
<evidence type="ECO:0000256" key="6">
    <source>
        <dbReference type="ARBA" id="ARBA00023170"/>
    </source>
</evidence>
<dbReference type="PROSITE" id="PS50262">
    <property type="entry name" value="G_PROTEIN_RECEP_F1_2"/>
    <property type="match status" value="1"/>
</dbReference>
<dbReference type="InterPro" id="IPR017452">
    <property type="entry name" value="GPCR_Rhodpsn_7TM"/>
</dbReference>
<proteinExistence type="predicted"/>
<organism evidence="10 11">
    <name type="scientific">Dreissena polymorpha</name>
    <name type="common">Zebra mussel</name>
    <name type="synonym">Mytilus polymorpha</name>
    <dbReference type="NCBI Taxonomy" id="45954"/>
    <lineage>
        <taxon>Eukaryota</taxon>
        <taxon>Metazoa</taxon>
        <taxon>Spiralia</taxon>
        <taxon>Lophotrochozoa</taxon>
        <taxon>Mollusca</taxon>
        <taxon>Bivalvia</taxon>
        <taxon>Autobranchia</taxon>
        <taxon>Heteroconchia</taxon>
        <taxon>Euheterodonta</taxon>
        <taxon>Imparidentia</taxon>
        <taxon>Neoheterodontei</taxon>
        <taxon>Myida</taxon>
        <taxon>Dreissenoidea</taxon>
        <taxon>Dreissenidae</taxon>
        <taxon>Dreissena</taxon>
    </lineage>
</organism>
<comment type="caution">
    <text evidence="10">The sequence shown here is derived from an EMBL/GenBank/DDBJ whole genome shotgun (WGS) entry which is preliminary data.</text>
</comment>
<dbReference type="GO" id="GO:0004930">
    <property type="term" value="F:G protein-coupled receptor activity"/>
    <property type="evidence" value="ECO:0007669"/>
    <property type="project" value="UniProtKB-KW"/>
</dbReference>
<keyword evidence="11" id="KW-1185">Reference proteome</keyword>
<keyword evidence="7" id="KW-0807">Transducer</keyword>
<feature type="transmembrane region" description="Helical" evidence="8">
    <location>
        <begin position="5"/>
        <end position="21"/>
    </location>
</feature>
<dbReference type="PANTHER" id="PTHR24238">
    <property type="entry name" value="G-PROTEIN COUPLED RECEPTOR"/>
    <property type="match status" value="1"/>
</dbReference>
<evidence type="ECO:0000313" key="10">
    <source>
        <dbReference type="EMBL" id="KAH3788523.1"/>
    </source>
</evidence>
<reference evidence="10" key="1">
    <citation type="journal article" date="2019" name="bioRxiv">
        <title>The Genome of the Zebra Mussel, Dreissena polymorpha: A Resource for Invasive Species Research.</title>
        <authorList>
            <person name="McCartney M.A."/>
            <person name="Auch B."/>
            <person name="Kono T."/>
            <person name="Mallez S."/>
            <person name="Zhang Y."/>
            <person name="Obille A."/>
            <person name="Becker A."/>
            <person name="Abrahante J.E."/>
            <person name="Garbe J."/>
            <person name="Badalamenti J.P."/>
            <person name="Herman A."/>
            <person name="Mangelson H."/>
            <person name="Liachko I."/>
            <person name="Sullivan S."/>
            <person name="Sone E.D."/>
            <person name="Koren S."/>
            <person name="Silverstein K.A.T."/>
            <person name="Beckman K.B."/>
            <person name="Gohl D.M."/>
        </authorList>
    </citation>
    <scope>NUCLEOTIDE SEQUENCE</scope>
    <source>
        <strain evidence="10">Duluth1</strain>
        <tissue evidence="10">Whole animal</tissue>
    </source>
</reference>
<gene>
    <name evidence="10" type="ORF">DPMN_166668</name>
</gene>
<keyword evidence="4" id="KW-0297">G-protein coupled receptor</keyword>
<keyword evidence="6" id="KW-0675">Receptor</keyword>
<keyword evidence="2 8" id="KW-0812">Transmembrane</keyword>
<evidence type="ECO:0000256" key="8">
    <source>
        <dbReference type="SAM" id="Phobius"/>
    </source>
</evidence>
<dbReference type="EMBL" id="JAIWYP010000008">
    <property type="protein sequence ID" value="KAH3788523.1"/>
    <property type="molecule type" value="Genomic_DNA"/>
</dbReference>
<name>A0A9D4IY35_DREPO</name>
<feature type="domain" description="G-protein coupled receptors family 1 profile" evidence="9">
    <location>
        <begin position="1"/>
        <end position="223"/>
    </location>
</feature>
<evidence type="ECO:0000256" key="2">
    <source>
        <dbReference type="ARBA" id="ARBA00022692"/>
    </source>
</evidence>
<evidence type="ECO:0000259" key="9">
    <source>
        <dbReference type="PROSITE" id="PS50262"/>
    </source>
</evidence>
<evidence type="ECO:0000256" key="1">
    <source>
        <dbReference type="ARBA" id="ARBA00004141"/>
    </source>
</evidence>
<feature type="transmembrane region" description="Helical" evidence="8">
    <location>
        <begin position="129"/>
        <end position="151"/>
    </location>
</feature>
<feature type="transmembrane region" description="Helical" evidence="8">
    <location>
        <begin position="33"/>
        <end position="51"/>
    </location>
</feature>
<accession>A0A9D4IY35</accession>
<dbReference type="GO" id="GO:0016020">
    <property type="term" value="C:membrane"/>
    <property type="evidence" value="ECO:0007669"/>
    <property type="project" value="UniProtKB-SubCell"/>
</dbReference>
<keyword evidence="3 8" id="KW-1133">Transmembrane helix</keyword>
<dbReference type="SUPFAM" id="SSF81321">
    <property type="entry name" value="Family A G protein-coupled receptor-like"/>
    <property type="match status" value="1"/>
</dbReference>
<protein>
    <recommendedName>
        <fullName evidence="9">G-protein coupled receptors family 1 profile domain-containing protein</fullName>
    </recommendedName>
</protein>
<reference evidence="10" key="2">
    <citation type="submission" date="2020-11" db="EMBL/GenBank/DDBJ databases">
        <authorList>
            <person name="McCartney M.A."/>
            <person name="Auch B."/>
            <person name="Kono T."/>
            <person name="Mallez S."/>
            <person name="Becker A."/>
            <person name="Gohl D.M."/>
            <person name="Silverstein K.A.T."/>
            <person name="Koren S."/>
            <person name="Bechman K.B."/>
            <person name="Herman A."/>
            <person name="Abrahante J.E."/>
            <person name="Garbe J."/>
        </authorList>
    </citation>
    <scope>NUCLEOTIDE SEQUENCE</scope>
    <source>
        <strain evidence="10">Duluth1</strain>
        <tissue evidence="10">Whole animal</tissue>
    </source>
</reference>
<evidence type="ECO:0000313" key="11">
    <source>
        <dbReference type="Proteomes" id="UP000828390"/>
    </source>
</evidence>
<dbReference type="Gene3D" id="1.20.1070.10">
    <property type="entry name" value="Rhodopsin 7-helix transmembrane proteins"/>
    <property type="match status" value="1"/>
</dbReference>
<dbReference type="Proteomes" id="UP000828390">
    <property type="component" value="Unassembled WGS sequence"/>
</dbReference>
<comment type="subcellular location">
    <subcellularLocation>
        <location evidence="1">Membrane</location>
        <topology evidence="1">Multi-pass membrane protein</topology>
    </subcellularLocation>
</comment>
<feature type="transmembrane region" description="Helical" evidence="8">
    <location>
        <begin position="71"/>
        <end position="92"/>
    </location>
</feature>
<dbReference type="Pfam" id="PF00001">
    <property type="entry name" value="7tm_1"/>
    <property type="match status" value="1"/>
</dbReference>
<evidence type="ECO:0000256" key="4">
    <source>
        <dbReference type="ARBA" id="ARBA00023040"/>
    </source>
</evidence>
<dbReference type="CDD" id="cd00637">
    <property type="entry name" value="7tm_classA_rhodopsin-like"/>
    <property type="match status" value="1"/>
</dbReference>
<dbReference type="InterPro" id="IPR000276">
    <property type="entry name" value="GPCR_Rhodpsn"/>
</dbReference>
<sequence>MLGVLIAMPGEIVTLIFWYIYPPIPAFCKMKVFFNIFTVSGEAFCLFLIAVDRYRKIRAPHGWQISRRLAFALCVLIIVAAGIFSLPVPFLWGIRSFNDNTTNVTVTVCEKDERHVNTEEHHLDISVTMASILTVLTASIALYIPITYTILSSESNDSVTMKKMTRQKQTEPHDVISIPSIQVSEHMDIEDTAFHDKETKSNTSDMPTSIKIQKKRFENTYYF</sequence>
<evidence type="ECO:0000256" key="5">
    <source>
        <dbReference type="ARBA" id="ARBA00023136"/>
    </source>
</evidence>
<evidence type="ECO:0000256" key="3">
    <source>
        <dbReference type="ARBA" id="ARBA00022989"/>
    </source>
</evidence>